<dbReference type="InterPro" id="IPR002938">
    <property type="entry name" value="FAD-bd"/>
</dbReference>
<reference evidence="6 7" key="1">
    <citation type="journal article" date="2015" name="Sci. Rep.">
        <title>Chromosome-level genome map provides insights into diverse defense mechanisms in the medicinal fungus Ganoderma sinense.</title>
        <authorList>
            <person name="Zhu Y."/>
            <person name="Xu J."/>
            <person name="Sun C."/>
            <person name="Zhou S."/>
            <person name="Xu H."/>
            <person name="Nelson D.R."/>
            <person name="Qian J."/>
            <person name="Song J."/>
            <person name="Luo H."/>
            <person name="Xiang L."/>
            <person name="Li Y."/>
            <person name="Xu Z."/>
            <person name="Ji A."/>
            <person name="Wang L."/>
            <person name="Lu S."/>
            <person name="Hayward A."/>
            <person name="Sun W."/>
            <person name="Li X."/>
            <person name="Schwartz D.C."/>
            <person name="Wang Y."/>
            <person name="Chen S."/>
        </authorList>
    </citation>
    <scope>NUCLEOTIDE SEQUENCE [LARGE SCALE GENOMIC DNA]</scope>
    <source>
        <strain evidence="6 7">ZZ0214-1</strain>
    </source>
</reference>
<keyword evidence="1" id="KW-0285">Flavoprotein</keyword>
<name>A0A2G8RVJ3_9APHY</name>
<evidence type="ECO:0000313" key="6">
    <source>
        <dbReference type="EMBL" id="PIL25504.1"/>
    </source>
</evidence>
<dbReference type="AlphaFoldDB" id="A0A2G8RVJ3"/>
<keyword evidence="3" id="KW-0560">Oxidoreductase</keyword>
<sequence>MITPAHPRIAIIGGGPAGLTLFITLHRRGIPATVYERELSFNTRAHLGGMLDLGYSSGQRVLRENGLGDAFALHSRPEADAYRLCDAAGTIISFKDPEQGADPRDIRPEIDRSVLRKVMVDAMPPDGIKWGHALTGVRELADGARELTFANGHTAVVDILVGADGGLASRVRPLVSPATPIYHGVTAVEFVVQPEVAKRPELADTVRFIGPGSVFAIGKAQMLLAQVHGDGRIRMYALFPIAADWRLPEDPAVARAHLLEKFAGWAPTFRQLIEHCDGEQMYLRPMYHLPVGHRWAHVPGVTILGDAAHLMSPFAAAGVNLAMLDAFELGLALSDAVNNGKTVEEREAAIAQWEEERMAAAEKVAGIAKANLEATFGPDSPASGIAAMRIHLEEPDLRRRA</sequence>
<dbReference type="Pfam" id="PF01494">
    <property type="entry name" value="FAD_binding_3"/>
    <property type="match status" value="1"/>
</dbReference>
<dbReference type="Proteomes" id="UP000230002">
    <property type="component" value="Unassembled WGS sequence"/>
</dbReference>
<accession>A0A2G8RVJ3</accession>
<evidence type="ECO:0000256" key="2">
    <source>
        <dbReference type="ARBA" id="ARBA00022827"/>
    </source>
</evidence>
<keyword evidence="7" id="KW-1185">Reference proteome</keyword>
<dbReference type="GO" id="GO:0071949">
    <property type="term" value="F:FAD binding"/>
    <property type="evidence" value="ECO:0007669"/>
    <property type="project" value="InterPro"/>
</dbReference>
<proteinExistence type="predicted"/>
<keyword evidence="4" id="KW-0503">Monooxygenase</keyword>
<dbReference type="SUPFAM" id="SSF51905">
    <property type="entry name" value="FAD/NAD(P)-binding domain"/>
    <property type="match status" value="1"/>
</dbReference>
<evidence type="ECO:0000256" key="1">
    <source>
        <dbReference type="ARBA" id="ARBA00022630"/>
    </source>
</evidence>
<protein>
    <recommendedName>
        <fullName evidence="5">FAD-binding domain-containing protein</fullName>
    </recommendedName>
</protein>
<evidence type="ECO:0000256" key="3">
    <source>
        <dbReference type="ARBA" id="ARBA00023002"/>
    </source>
</evidence>
<comment type="caution">
    <text evidence="6">The sequence shown here is derived from an EMBL/GenBank/DDBJ whole genome shotgun (WGS) entry which is preliminary data.</text>
</comment>
<keyword evidence="2" id="KW-0274">FAD</keyword>
<organism evidence="6 7">
    <name type="scientific">Ganoderma sinense ZZ0214-1</name>
    <dbReference type="NCBI Taxonomy" id="1077348"/>
    <lineage>
        <taxon>Eukaryota</taxon>
        <taxon>Fungi</taxon>
        <taxon>Dikarya</taxon>
        <taxon>Basidiomycota</taxon>
        <taxon>Agaricomycotina</taxon>
        <taxon>Agaricomycetes</taxon>
        <taxon>Polyporales</taxon>
        <taxon>Polyporaceae</taxon>
        <taxon>Ganoderma</taxon>
    </lineage>
</organism>
<dbReference type="EMBL" id="AYKW01000056">
    <property type="protein sequence ID" value="PIL25504.1"/>
    <property type="molecule type" value="Genomic_DNA"/>
</dbReference>
<dbReference type="OrthoDB" id="655030at2759"/>
<evidence type="ECO:0000313" key="7">
    <source>
        <dbReference type="Proteomes" id="UP000230002"/>
    </source>
</evidence>
<dbReference type="STRING" id="1077348.A0A2G8RVJ3"/>
<evidence type="ECO:0000259" key="5">
    <source>
        <dbReference type="Pfam" id="PF01494"/>
    </source>
</evidence>
<dbReference type="Gene3D" id="3.50.50.60">
    <property type="entry name" value="FAD/NAD(P)-binding domain"/>
    <property type="match status" value="1"/>
</dbReference>
<gene>
    <name evidence="6" type="ORF">GSI_13395</name>
</gene>
<dbReference type="PRINTS" id="PR00420">
    <property type="entry name" value="RNGMNOXGNASE"/>
</dbReference>
<dbReference type="InterPro" id="IPR036188">
    <property type="entry name" value="FAD/NAD-bd_sf"/>
</dbReference>
<evidence type="ECO:0000256" key="4">
    <source>
        <dbReference type="ARBA" id="ARBA00023033"/>
    </source>
</evidence>
<dbReference type="PANTHER" id="PTHR46972:SF1">
    <property type="entry name" value="FAD DEPENDENT OXIDOREDUCTASE DOMAIN-CONTAINING PROTEIN"/>
    <property type="match status" value="1"/>
</dbReference>
<dbReference type="PANTHER" id="PTHR46972">
    <property type="entry name" value="MONOOXYGENASE ASQM-RELATED"/>
    <property type="match status" value="1"/>
</dbReference>
<feature type="domain" description="FAD-binding" evidence="5">
    <location>
        <begin position="9"/>
        <end position="364"/>
    </location>
</feature>
<dbReference type="GO" id="GO:0004497">
    <property type="term" value="F:monooxygenase activity"/>
    <property type="evidence" value="ECO:0007669"/>
    <property type="project" value="UniProtKB-KW"/>
</dbReference>